<evidence type="ECO:0000256" key="1">
    <source>
        <dbReference type="ARBA" id="ARBA00004651"/>
    </source>
</evidence>
<keyword evidence="3 8" id="KW-0813">Transport</keyword>
<keyword evidence="7 8" id="KW-0472">Membrane</keyword>
<keyword evidence="4 8" id="KW-1003">Cell membrane</keyword>
<dbReference type="RefSeq" id="WP_023015570.1">
    <property type="nucleotide sequence ID" value="NZ_AXDY01000005.1"/>
</dbReference>
<protein>
    <submittedName>
        <fullName evidence="10">Cation:proton antiporter</fullName>
    </submittedName>
</protein>
<keyword evidence="11" id="KW-1185">Reference proteome</keyword>
<dbReference type="NCBIfam" id="NF009300">
    <property type="entry name" value="PRK12657.1"/>
    <property type="match status" value="1"/>
</dbReference>
<evidence type="ECO:0000256" key="9">
    <source>
        <dbReference type="SAM" id="Phobius"/>
    </source>
</evidence>
<comment type="subcellular location">
    <subcellularLocation>
        <location evidence="1 8">Cell membrane</location>
        <topology evidence="1 8">Multi-pass membrane protein</topology>
    </subcellularLocation>
</comment>
<keyword evidence="6 9" id="KW-1133">Transmembrane helix</keyword>
<dbReference type="InterPro" id="IPR007208">
    <property type="entry name" value="MrpF/PhaF-like"/>
</dbReference>
<gene>
    <name evidence="10" type="ORF">SSIM_07090</name>
</gene>
<evidence type="ECO:0000256" key="3">
    <source>
        <dbReference type="ARBA" id="ARBA00022448"/>
    </source>
</evidence>
<feature type="transmembrane region" description="Helical" evidence="9">
    <location>
        <begin position="38"/>
        <end position="58"/>
    </location>
</feature>
<dbReference type="PANTHER" id="PTHR34702">
    <property type="entry name" value="NA(+)/H(+) ANTIPORTER SUBUNIT F1"/>
    <property type="match status" value="1"/>
</dbReference>
<dbReference type="PIRSF" id="PIRSF028784">
    <property type="entry name" value="MrpF"/>
    <property type="match status" value="1"/>
</dbReference>
<feature type="transmembrane region" description="Helical" evidence="9">
    <location>
        <begin position="64"/>
        <end position="86"/>
    </location>
</feature>
<evidence type="ECO:0000256" key="2">
    <source>
        <dbReference type="ARBA" id="ARBA00009212"/>
    </source>
</evidence>
<organism evidence="10 11">
    <name type="scientific">Staphylococcus simulans UMC-CNS-990</name>
    <dbReference type="NCBI Taxonomy" id="1405498"/>
    <lineage>
        <taxon>Bacteria</taxon>
        <taxon>Bacillati</taxon>
        <taxon>Bacillota</taxon>
        <taxon>Bacilli</taxon>
        <taxon>Bacillales</taxon>
        <taxon>Staphylococcaceae</taxon>
        <taxon>Staphylococcus</taxon>
    </lineage>
</organism>
<dbReference type="Proteomes" id="UP000017131">
    <property type="component" value="Unassembled WGS sequence"/>
</dbReference>
<evidence type="ECO:0000256" key="5">
    <source>
        <dbReference type="ARBA" id="ARBA00022692"/>
    </source>
</evidence>
<evidence type="ECO:0000313" key="10">
    <source>
        <dbReference type="EMBL" id="ERS93462.1"/>
    </source>
</evidence>
<dbReference type="NCBIfam" id="NF009248">
    <property type="entry name" value="PRK12600.1"/>
    <property type="match status" value="1"/>
</dbReference>
<evidence type="ECO:0000256" key="7">
    <source>
        <dbReference type="ARBA" id="ARBA00023136"/>
    </source>
</evidence>
<dbReference type="GeneID" id="77330578"/>
<keyword evidence="8" id="KW-0050">Antiport</keyword>
<accession>A0ABP2YVP3</accession>
<reference evidence="10 11" key="1">
    <citation type="journal article" date="2013" name="Genome Announc.">
        <title>Draft Genome Sequence of Staphylococcus simulans UMC-CNS-990, Isolated from a Case of Chronic Bovine Mastitis.</title>
        <authorList>
            <person name="Calcutt M.J."/>
            <person name="Foecking M.F."/>
            <person name="Hsieh H.Y."/>
            <person name="Perry J."/>
            <person name="Stewart G.C."/>
            <person name="Middleton J.R."/>
        </authorList>
    </citation>
    <scope>NUCLEOTIDE SEQUENCE [LARGE SCALE GENOMIC DNA]</scope>
    <source>
        <strain evidence="10 11">UMC-CNS-990</strain>
    </source>
</reference>
<evidence type="ECO:0000256" key="8">
    <source>
        <dbReference type="PIRNR" id="PIRNR028784"/>
    </source>
</evidence>
<evidence type="ECO:0000313" key="11">
    <source>
        <dbReference type="Proteomes" id="UP000017131"/>
    </source>
</evidence>
<keyword evidence="8" id="KW-0406">Ion transport</keyword>
<evidence type="ECO:0000256" key="4">
    <source>
        <dbReference type="ARBA" id="ARBA00022475"/>
    </source>
</evidence>
<feature type="transmembrane region" description="Helical" evidence="9">
    <location>
        <begin position="6"/>
        <end position="26"/>
    </location>
</feature>
<comment type="similarity">
    <text evidence="2 8">Belongs to the CPA3 antiporters (TC 2.A.63) subunit F family.</text>
</comment>
<name>A0ABP2YVP3_STASI</name>
<sequence>MIEMVIDWMIRSALVIYGIAVIIALIRVIKGPTTPNRVVAFDSIGAMIISIVGLLSIVLNTLTFLDASLIIAILAFLSTIGISRFVEGGRIFDNKRNR</sequence>
<evidence type="ECO:0000256" key="6">
    <source>
        <dbReference type="ARBA" id="ARBA00022989"/>
    </source>
</evidence>
<keyword evidence="5 9" id="KW-0812">Transmembrane</keyword>
<dbReference type="EMBL" id="AXDY01000005">
    <property type="protein sequence ID" value="ERS93462.1"/>
    <property type="molecule type" value="Genomic_DNA"/>
</dbReference>
<dbReference type="Pfam" id="PF04066">
    <property type="entry name" value="MrpF_PhaF"/>
    <property type="match status" value="1"/>
</dbReference>
<comment type="caution">
    <text evidence="10">The sequence shown here is derived from an EMBL/GenBank/DDBJ whole genome shotgun (WGS) entry which is preliminary data.</text>
</comment>
<dbReference type="PANTHER" id="PTHR34702:SF1">
    <property type="entry name" value="NA(+)_H(+) ANTIPORTER SUBUNIT F"/>
    <property type="match status" value="1"/>
</dbReference>
<proteinExistence type="inferred from homology"/>